<dbReference type="EMBL" id="JAMRYU010000006">
    <property type="protein sequence ID" value="MDC4239938.1"/>
    <property type="molecule type" value="Genomic_DNA"/>
</dbReference>
<protein>
    <submittedName>
        <fullName evidence="2">ABC transporter permease</fullName>
    </submittedName>
</protein>
<evidence type="ECO:0000256" key="1">
    <source>
        <dbReference type="SAM" id="Phobius"/>
    </source>
</evidence>
<feature type="transmembrane region" description="Helical" evidence="1">
    <location>
        <begin position="165"/>
        <end position="190"/>
    </location>
</feature>
<feature type="transmembrane region" description="Helical" evidence="1">
    <location>
        <begin position="15"/>
        <end position="32"/>
    </location>
</feature>
<sequence length="237" mass="26955">MELLKIELLKVKKSSLLLLALIIPIPVVLIVMKRIQVMGSMNGISLNEEIFIFSAIAYLSLLLPLQNIYTACVITKVENDNCGWKQLMLLPIKKSSIYFSKYKVMIVTLITSILSYFTCIVLSEFYLSKSLSFNFQLLSYALQIFITTLPILILLFIIGRNFSSIIPLISIGVIMLITNIFIAQSRFWVYAPWTYSMMIVGGNISSFERYITLVVSILLSIAMVSLDFIRFTKSDIK</sequence>
<keyword evidence="1" id="KW-0472">Membrane</keyword>
<dbReference type="Proteomes" id="UP001141183">
    <property type="component" value="Unassembled WGS sequence"/>
</dbReference>
<keyword evidence="3" id="KW-1185">Reference proteome</keyword>
<feature type="transmembrane region" description="Helical" evidence="1">
    <location>
        <begin position="104"/>
        <end position="126"/>
    </location>
</feature>
<gene>
    <name evidence="2" type="ORF">NE398_07135</name>
</gene>
<keyword evidence="1" id="KW-0812">Transmembrane</keyword>
<organism evidence="2 3">
    <name type="scientific">Clostridium tertium</name>
    <dbReference type="NCBI Taxonomy" id="1559"/>
    <lineage>
        <taxon>Bacteria</taxon>
        <taxon>Bacillati</taxon>
        <taxon>Bacillota</taxon>
        <taxon>Clostridia</taxon>
        <taxon>Eubacteriales</taxon>
        <taxon>Clostridiaceae</taxon>
        <taxon>Clostridium</taxon>
    </lineage>
</organism>
<dbReference type="RefSeq" id="WP_271816700.1">
    <property type="nucleotide sequence ID" value="NZ_JAMRYU010000006.1"/>
</dbReference>
<feature type="transmembrane region" description="Helical" evidence="1">
    <location>
        <begin position="210"/>
        <end position="229"/>
    </location>
</feature>
<reference evidence="2" key="1">
    <citation type="submission" date="2022-05" db="EMBL/GenBank/DDBJ databases">
        <title>Draft genome sequence of Clostridium tertium strain CP3 isolated from Peru.</title>
        <authorList>
            <person name="Hurtado R."/>
            <person name="Lima L."/>
            <person name="Sousa T."/>
            <person name="Jaiswal A.K."/>
            <person name="Tiwari S."/>
            <person name="Maturrano L."/>
            <person name="Brenig B."/>
            <person name="Azevedo V."/>
        </authorList>
    </citation>
    <scope>NUCLEOTIDE SEQUENCE</scope>
    <source>
        <strain evidence="2">CP3</strain>
    </source>
</reference>
<proteinExistence type="predicted"/>
<dbReference type="AlphaFoldDB" id="A0A9X3XJ90"/>
<accession>A0A9X3XJ90</accession>
<evidence type="ECO:0000313" key="3">
    <source>
        <dbReference type="Proteomes" id="UP001141183"/>
    </source>
</evidence>
<keyword evidence="1" id="KW-1133">Transmembrane helix</keyword>
<feature type="transmembrane region" description="Helical" evidence="1">
    <location>
        <begin position="138"/>
        <end position="158"/>
    </location>
</feature>
<comment type="caution">
    <text evidence="2">The sequence shown here is derived from an EMBL/GenBank/DDBJ whole genome shotgun (WGS) entry which is preliminary data.</text>
</comment>
<dbReference type="Pfam" id="PF12730">
    <property type="entry name" value="ABC2_membrane_4"/>
    <property type="match status" value="1"/>
</dbReference>
<name>A0A9X3XJ90_9CLOT</name>
<evidence type="ECO:0000313" key="2">
    <source>
        <dbReference type="EMBL" id="MDC4239938.1"/>
    </source>
</evidence>